<organism evidence="1 2">
    <name type="scientific">Shigella flexneri</name>
    <dbReference type="NCBI Taxonomy" id="623"/>
    <lineage>
        <taxon>Bacteria</taxon>
        <taxon>Pseudomonadati</taxon>
        <taxon>Pseudomonadota</taxon>
        <taxon>Gammaproteobacteria</taxon>
        <taxon>Enterobacterales</taxon>
        <taxon>Enterobacteriaceae</taxon>
        <taxon>Shigella</taxon>
    </lineage>
</organism>
<protein>
    <submittedName>
        <fullName evidence="1">Putative alpha-mannosidase</fullName>
    </submittedName>
</protein>
<reference evidence="1 2" key="1">
    <citation type="submission" date="2018-06" db="EMBL/GenBank/DDBJ databases">
        <authorList>
            <consortium name="Pathogen Informatics"/>
            <person name="Doyle S."/>
        </authorList>
    </citation>
    <scope>NUCLEOTIDE SEQUENCE [LARGE SCALE GENOMIC DNA]</scope>
    <source>
        <strain evidence="1 2">NCTC9783</strain>
    </source>
</reference>
<evidence type="ECO:0000313" key="2">
    <source>
        <dbReference type="Proteomes" id="UP000254880"/>
    </source>
</evidence>
<accession>A0A380B692</accession>
<sequence length="149" mass="17263">MNNLNTLLSGKVLLKEISPLMPGYRTWIEISLIDELKPSYPFRLDEYAMIGHSPYANECNKDEAKFKLRISSFLASDIDNEYDPSYDYVGKYEIIASLNELKTRLSTLHVNLEQFINSSEDDEGNDSNLLIVFYVQIMPDDLVMQLHRF</sequence>
<dbReference type="EMBL" id="UGYT01000001">
    <property type="protein sequence ID" value="SUI93992.1"/>
    <property type="molecule type" value="Genomic_DNA"/>
</dbReference>
<evidence type="ECO:0000313" key="1">
    <source>
        <dbReference type="EMBL" id="SUI93992.1"/>
    </source>
</evidence>
<proteinExistence type="predicted"/>
<dbReference type="AlphaFoldDB" id="A0A380B692"/>
<dbReference type="RefSeq" id="WP_238599105.1">
    <property type="nucleotide sequence ID" value="NZ_CP024470.1"/>
</dbReference>
<dbReference type="Proteomes" id="UP000254880">
    <property type="component" value="Unassembled WGS sequence"/>
</dbReference>
<gene>
    <name evidence="1" type="ORF">NCTC9783_04466</name>
</gene>
<name>A0A380B692_SHIFL</name>